<dbReference type="Pfam" id="PF02945">
    <property type="entry name" value="Endonuclease_7"/>
    <property type="match status" value="1"/>
</dbReference>
<keyword evidence="1" id="KW-0378">Hydrolase</keyword>
<name>A0A344U483_9ACTN</name>
<reference evidence="1 2" key="1">
    <citation type="submission" date="2018-01" db="EMBL/GenBank/DDBJ databases">
        <title>Draft genome Sequence of streptomyces globosus LZH-48.</title>
        <authorList>
            <person name="Ran K."/>
            <person name="Li Z."/>
            <person name="Wei S."/>
            <person name="Dong R."/>
        </authorList>
    </citation>
    <scope>NUCLEOTIDE SEQUENCE [LARGE SCALE GENOMIC DNA]</scope>
    <source>
        <strain evidence="1 2">LZH-48</strain>
    </source>
</reference>
<organism evidence="1 2">
    <name type="scientific">Streptomyces globosus</name>
    <dbReference type="NCBI Taxonomy" id="68209"/>
    <lineage>
        <taxon>Bacteria</taxon>
        <taxon>Bacillati</taxon>
        <taxon>Actinomycetota</taxon>
        <taxon>Actinomycetes</taxon>
        <taxon>Kitasatosporales</taxon>
        <taxon>Streptomycetaceae</taxon>
        <taxon>Streptomyces</taxon>
    </lineage>
</organism>
<gene>
    <name evidence="1" type="ORF">C0216_21620</name>
</gene>
<dbReference type="OrthoDB" id="581550at2"/>
<dbReference type="InterPro" id="IPR044925">
    <property type="entry name" value="His-Me_finger_sf"/>
</dbReference>
<dbReference type="SUPFAM" id="SSF54060">
    <property type="entry name" value="His-Me finger endonucleases"/>
    <property type="match status" value="1"/>
</dbReference>
<dbReference type="Proteomes" id="UP000252004">
    <property type="component" value="Chromosome"/>
</dbReference>
<dbReference type="RefSeq" id="WP_114056885.1">
    <property type="nucleotide sequence ID" value="NZ_CP030862.1"/>
</dbReference>
<sequence>MSNGSKWCRGCNRDIPLSGFAADRNRGDGLQPRCRECVAAYGAEHYRRRQAARGKVVRERLEVPAGWKLCRQCGEVKPHSEWHKNASASDGLSTRCKACRAAQGRAGHLKRAYGMTEAQRDEMIAAQGGVCVICKEGPAEHVDHDHQTGRVRGVLCFACNSALGKFKDRPDVMRRAAAYVEGNLWNPTLVAQGVCRQPS</sequence>
<dbReference type="EMBL" id="CP030862">
    <property type="protein sequence ID" value="AXE25704.1"/>
    <property type="molecule type" value="Genomic_DNA"/>
</dbReference>
<dbReference type="InterPro" id="IPR038563">
    <property type="entry name" value="Endonuclease_7_sf"/>
</dbReference>
<dbReference type="InterPro" id="IPR004211">
    <property type="entry name" value="Endonuclease_7"/>
</dbReference>
<dbReference type="Gene3D" id="3.40.1800.10">
    <property type="entry name" value="His-Me finger endonucleases"/>
    <property type="match status" value="1"/>
</dbReference>
<dbReference type="KEGG" id="sgz:C0216_21620"/>
<evidence type="ECO:0000313" key="2">
    <source>
        <dbReference type="Proteomes" id="UP000252004"/>
    </source>
</evidence>
<keyword evidence="2" id="KW-1185">Reference proteome</keyword>
<accession>A0A344U483</accession>
<keyword evidence="1" id="KW-0255">Endonuclease</keyword>
<keyword evidence="1" id="KW-0540">Nuclease</keyword>
<proteinExistence type="predicted"/>
<dbReference type="GO" id="GO:0004519">
    <property type="term" value="F:endonuclease activity"/>
    <property type="evidence" value="ECO:0007669"/>
    <property type="project" value="UniProtKB-KW"/>
</dbReference>
<dbReference type="AlphaFoldDB" id="A0A344U483"/>
<protein>
    <submittedName>
        <fullName evidence="1">Recombination endonuclease VII</fullName>
    </submittedName>
</protein>
<evidence type="ECO:0000313" key="1">
    <source>
        <dbReference type="EMBL" id="AXE25704.1"/>
    </source>
</evidence>